<accession>A0A6C0J1U4</accession>
<dbReference type="EMBL" id="MN740311">
    <property type="protein sequence ID" value="QHT99628.1"/>
    <property type="molecule type" value="Genomic_DNA"/>
</dbReference>
<protein>
    <submittedName>
        <fullName evidence="1">Uncharacterized protein</fullName>
    </submittedName>
</protein>
<name>A0A6C0J1U4_9ZZZZ</name>
<reference evidence="1" key="1">
    <citation type="journal article" date="2020" name="Nature">
        <title>Giant virus diversity and host interactions through global metagenomics.</title>
        <authorList>
            <person name="Schulz F."/>
            <person name="Roux S."/>
            <person name="Paez-Espino D."/>
            <person name="Jungbluth S."/>
            <person name="Walsh D.A."/>
            <person name="Denef V.J."/>
            <person name="McMahon K.D."/>
            <person name="Konstantinidis K.T."/>
            <person name="Eloe-Fadrosh E.A."/>
            <person name="Kyrpides N.C."/>
            <person name="Woyke T."/>
        </authorList>
    </citation>
    <scope>NUCLEOTIDE SEQUENCE</scope>
    <source>
        <strain evidence="1">GVMAG-M-3300025727-45</strain>
    </source>
</reference>
<proteinExistence type="predicted"/>
<evidence type="ECO:0000313" key="1">
    <source>
        <dbReference type="EMBL" id="QHT99628.1"/>
    </source>
</evidence>
<sequence>MATVPEPSNIELSCVVITIDVCKELNLTIISKYIPIDENVVGIKIKTRNNLILRGDIKNNESKKQNSKRPDFSNQCSINYNYKNRIFNVKVFGNGNFVITGCKHKSEAENIVHDICDKIKDLNGFMQYNLEELDNVDYKSYLRNKKKMAYNELLKKYIEHNYELFYEKFIKDKENSDLICINIYMLCRNYYKEIILHNMLEKDEKIEILHSVLVKCMTNNNLLVTMVFPSYIGENIKNYIVYTSNINTIFYSNFYIKPIEICKIIKEKYRIDKDGNIIMSAFYAPDNYQAVKCTYISRIECNEKEHVICKHKIKDKLINKCKCKCKCKTISISIFKGKTGFSKGSTIINGANTWNQILDTYDHMKKIYRDNYSKISFEIEEKEIKEEILYIKDNNELKIYVPKILILRNQRNLPVLSENNLLSLFK</sequence>
<dbReference type="AlphaFoldDB" id="A0A6C0J1U4"/>
<organism evidence="1">
    <name type="scientific">viral metagenome</name>
    <dbReference type="NCBI Taxonomy" id="1070528"/>
    <lineage>
        <taxon>unclassified sequences</taxon>
        <taxon>metagenomes</taxon>
        <taxon>organismal metagenomes</taxon>
    </lineage>
</organism>